<reference evidence="1 2" key="1">
    <citation type="journal article" date="2013" name="Nat. Genet.">
        <title>The high-quality draft genome of peach (Prunus persica) identifies unique patterns of genetic diversity, domestication and genome evolution.</title>
        <authorList>
            <consortium name="International Peach Genome Initiative"/>
            <person name="Verde I."/>
            <person name="Abbott A.G."/>
            <person name="Scalabrin S."/>
            <person name="Jung S."/>
            <person name="Shu S."/>
            <person name="Marroni F."/>
            <person name="Zhebentyayeva T."/>
            <person name="Dettori M.T."/>
            <person name="Grimwood J."/>
            <person name="Cattonaro F."/>
            <person name="Zuccolo A."/>
            <person name="Rossini L."/>
            <person name="Jenkins J."/>
            <person name="Vendramin E."/>
            <person name="Meisel L.A."/>
            <person name="Decroocq V."/>
            <person name="Sosinski B."/>
            <person name="Prochnik S."/>
            <person name="Mitros T."/>
            <person name="Policriti A."/>
            <person name="Cipriani G."/>
            <person name="Dondini L."/>
            <person name="Ficklin S."/>
            <person name="Goodstein D.M."/>
            <person name="Xuan P."/>
            <person name="Del Fabbro C."/>
            <person name="Aramini V."/>
            <person name="Copetti D."/>
            <person name="Gonzalez S."/>
            <person name="Horner D.S."/>
            <person name="Falchi R."/>
            <person name="Lucas S."/>
            <person name="Mica E."/>
            <person name="Maldonado J."/>
            <person name="Lazzari B."/>
            <person name="Bielenberg D."/>
            <person name="Pirona R."/>
            <person name="Miculan M."/>
            <person name="Barakat A."/>
            <person name="Testolin R."/>
            <person name="Stella A."/>
            <person name="Tartarini S."/>
            <person name="Tonutti P."/>
            <person name="Arus P."/>
            <person name="Orellana A."/>
            <person name="Wells C."/>
            <person name="Main D."/>
            <person name="Vizzotto G."/>
            <person name="Silva H."/>
            <person name="Salamini F."/>
            <person name="Schmutz J."/>
            <person name="Morgante M."/>
            <person name="Rokhsar D.S."/>
        </authorList>
    </citation>
    <scope>NUCLEOTIDE SEQUENCE [LARGE SCALE GENOMIC DNA]</scope>
    <source>
        <strain evidence="2">cv. Nemared</strain>
    </source>
</reference>
<gene>
    <name evidence="1" type="ORF">PRUPE_4G251100</name>
</gene>
<dbReference type="HOGENOM" id="CLU_1809513_0_0_1"/>
<protein>
    <submittedName>
        <fullName evidence="1">Uncharacterized protein</fullName>
    </submittedName>
</protein>
<accession>M5WLW3</accession>
<evidence type="ECO:0000313" key="1">
    <source>
        <dbReference type="EMBL" id="ONI13873.1"/>
    </source>
</evidence>
<dbReference type="AlphaFoldDB" id="M5WLW3"/>
<keyword evidence="2" id="KW-1185">Reference proteome</keyword>
<dbReference type="Proteomes" id="UP000006882">
    <property type="component" value="Chromosome G4"/>
</dbReference>
<dbReference type="Gramene" id="ONI13873">
    <property type="protein sequence ID" value="ONI13873"/>
    <property type="gene ID" value="PRUPE_4G251100"/>
</dbReference>
<proteinExistence type="predicted"/>
<evidence type="ECO:0000313" key="2">
    <source>
        <dbReference type="Proteomes" id="UP000006882"/>
    </source>
</evidence>
<organism evidence="1 2">
    <name type="scientific">Prunus persica</name>
    <name type="common">Peach</name>
    <name type="synonym">Amygdalus persica</name>
    <dbReference type="NCBI Taxonomy" id="3760"/>
    <lineage>
        <taxon>Eukaryota</taxon>
        <taxon>Viridiplantae</taxon>
        <taxon>Streptophyta</taxon>
        <taxon>Embryophyta</taxon>
        <taxon>Tracheophyta</taxon>
        <taxon>Spermatophyta</taxon>
        <taxon>Magnoliopsida</taxon>
        <taxon>eudicotyledons</taxon>
        <taxon>Gunneridae</taxon>
        <taxon>Pentapetalae</taxon>
        <taxon>rosids</taxon>
        <taxon>fabids</taxon>
        <taxon>Rosales</taxon>
        <taxon>Rosaceae</taxon>
        <taxon>Amygdaloideae</taxon>
        <taxon>Amygdaleae</taxon>
        <taxon>Prunus</taxon>
    </lineage>
</organism>
<name>M5WLW3_PRUPE</name>
<dbReference type="EMBL" id="CM007654">
    <property type="protein sequence ID" value="ONI13873.1"/>
    <property type="molecule type" value="Genomic_DNA"/>
</dbReference>
<sequence length="143" mass="16067">MDKMENPLGWIHESVRNYELNHKESLQPAIQSREREIPSVAVKTYITPSFNPSSSSSPWVAHAGLQRQQRPSCLVMAGGHCKSPIQVENRRNQALWCRGPYRSQTRRLRDGVVLHVHELGILVADEGEELSSAEAEAVVARTD</sequence>